<dbReference type="EMBL" id="KN819990">
    <property type="protein sequence ID" value="KIJ07180.1"/>
    <property type="molecule type" value="Genomic_DNA"/>
</dbReference>
<dbReference type="AlphaFoldDB" id="A0A0C9SWK6"/>
<accession>A0A0C9SWK6</accession>
<name>A0A0C9SWK6_PAXIN</name>
<reference evidence="4" key="2">
    <citation type="submission" date="2015-01" db="EMBL/GenBank/DDBJ databases">
        <title>Evolutionary Origins and Diversification of the Mycorrhizal Mutualists.</title>
        <authorList>
            <consortium name="DOE Joint Genome Institute"/>
            <consortium name="Mycorrhizal Genomics Consortium"/>
            <person name="Kohler A."/>
            <person name="Kuo A."/>
            <person name="Nagy L.G."/>
            <person name="Floudas D."/>
            <person name="Copeland A."/>
            <person name="Barry K.W."/>
            <person name="Cichocki N."/>
            <person name="Veneault-Fourrey C."/>
            <person name="LaButti K."/>
            <person name="Lindquist E.A."/>
            <person name="Lipzen A."/>
            <person name="Lundell T."/>
            <person name="Morin E."/>
            <person name="Murat C."/>
            <person name="Riley R."/>
            <person name="Ohm R."/>
            <person name="Sun H."/>
            <person name="Tunlid A."/>
            <person name="Henrissat B."/>
            <person name="Grigoriev I.V."/>
            <person name="Hibbett D.S."/>
            <person name="Martin F."/>
        </authorList>
    </citation>
    <scope>NUCLEOTIDE SEQUENCE [LARGE SCALE GENOMIC DNA]</scope>
    <source>
        <strain evidence="4">ATCC 200175</strain>
    </source>
</reference>
<dbReference type="Proteomes" id="UP000053647">
    <property type="component" value="Unassembled WGS sequence"/>
</dbReference>
<dbReference type="InterPro" id="IPR015590">
    <property type="entry name" value="Aldehyde_DH_dom"/>
</dbReference>
<dbReference type="Gene3D" id="3.40.605.10">
    <property type="entry name" value="Aldehyde Dehydrogenase, Chain A, domain 1"/>
    <property type="match status" value="1"/>
</dbReference>
<sequence length="111" mass="12097">MIQQVNHTTHGLAACVFARDIDRGFRVGHALEEGTMWVRAHSMLHVSSSSTADLPLDVHTALTNKTFQIDCANLAGIQMPVGGFKQSGIGRELGEHYTNVESVDVNLGPRR</sequence>
<comment type="similarity">
    <text evidence="1">Belongs to the aldehyde dehydrogenase family.</text>
</comment>
<dbReference type="HOGENOM" id="CLU_2159180_0_0_1"/>
<dbReference type="SUPFAM" id="SSF53720">
    <property type="entry name" value="ALDH-like"/>
    <property type="match status" value="1"/>
</dbReference>
<dbReference type="OrthoDB" id="310895at2759"/>
<organism evidence="3 4">
    <name type="scientific">Paxillus involutus ATCC 200175</name>
    <dbReference type="NCBI Taxonomy" id="664439"/>
    <lineage>
        <taxon>Eukaryota</taxon>
        <taxon>Fungi</taxon>
        <taxon>Dikarya</taxon>
        <taxon>Basidiomycota</taxon>
        <taxon>Agaricomycotina</taxon>
        <taxon>Agaricomycetes</taxon>
        <taxon>Agaricomycetidae</taxon>
        <taxon>Boletales</taxon>
        <taxon>Paxilineae</taxon>
        <taxon>Paxillaceae</taxon>
        <taxon>Paxillus</taxon>
    </lineage>
</organism>
<evidence type="ECO:0000259" key="2">
    <source>
        <dbReference type="Pfam" id="PF00171"/>
    </source>
</evidence>
<dbReference type="PANTHER" id="PTHR11699">
    <property type="entry name" value="ALDEHYDE DEHYDROGENASE-RELATED"/>
    <property type="match status" value="1"/>
</dbReference>
<feature type="domain" description="Aldehyde dehydrogenase" evidence="2">
    <location>
        <begin position="1"/>
        <end position="45"/>
    </location>
</feature>
<evidence type="ECO:0000313" key="4">
    <source>
        <dbReference type="Proteomes" id="UP000053647"/>
    </source>
</evidence>
<dbReference type="Pfam" id="PF00171">
    <property type="entry name" value="Aldedh"/>
    <property type="match status" value="1"/>
</dbReference>
<dbReference type="GO" id="GO:0016620">
    <property type="term" value="F:oxidoreductase activity, acting on the aldehyde or oxo group of donors, NAD or NADP as acceptor"/>
    <property type="evidence" value="ECO:0007669"/>
    <property type="project" value="InterPro"/>
</dbReference>
<dbReference type="InterPro" id="IPR016162">
    <property type="entry name" value="Ald_DH_N"/>
</dbReference>
<dbReference type="InterPro" id="IPR016161">
    <property type="entry name" value="Ald_DH/histidinol_DH"/>
</dbReference>
<dbReference type="InterPro" id="IPR016163">
    <property type="entry name" value="Ald_DH_C"/>
</dbReference>
<reference evidence="3 4" key="1">
    <citation type="submission" date="2014-06" db="EMBL/GenBank/DDBJ databases">
        <authorList>
            <consortium name="DOE Joint Genome Institute"/>
            <person name="Kuo A."/>
            <person name="Kohler A."/>
            <person name="Nagy L.G."/>
            <person name="Floudas D."/>
            <person name="Copeland A."/>
            <person name="Barry K.W."/>
            <person name="Cichocki N."/>
            <person name="Veneault-Fourrey C."/>
            <person name="LaButti K."/>
            <person name="Lindquist E.A."/>
            <person name="Lipzen A."/>
            <person name="Lundell T."/>
            <person name="Morin E."/>
            <person name="Murat C."/>
            <person name="Sun H."/>
            <person name="Tunlid A."/>
            <person name="Henrissat B."/>
            <person name="Grigoriev I.V."/>
            <person name="Hibbett D.S."/>
            <person name="Martin F."/>
            <person name="Nordberg H.P."/>
            <person name="Cantor M.N."/>
            <person name="Hua S.X."/>
        </authorList>
    </citation>
    <scope>NUCLEOTIDE SEQUENCE [LARGE SCALE GENOMIC DNA]</scope>
    <source>
        <strain evidence="3 4">ATCC 200175</strain>
    </source>
</reference>
<proteinExistence type="inferred from homology"/>
<evidence type="ECO:0000256" key="1">
    <source>
        <dbReference type="ARBA" id="ARBA00009986"/>
    </source>
</evidence>
<keyword evidence="4" id="KW-1185">Reference proteome</keyword>
<protein>
    <recommendedName>
        <fullName evidence="2">Aldehyde dehydrogenase domain-containing protein</fullName>
    </recommendedName>
</protein>
<gene>
    <name evidence="3" type="ORF">PAXINDRAFT_19623</name>
</gene>
<evidence type="ECO:0000313" key="3">
    <source>
        <dbReference type="EMBL" id="KIJ07180.1"/>
    </source>
</evidence>
<dbReference type="Gene3D" id="3.40.309.10">
    <property type="entry name" value="Aldehyde Dehydrogenase, Chain A, domain 2"/>
    <property type="match status" value="2"/>
</dbReference>